<dbReference type="PROSITE" id="PS51891">
    <property type="entry name" value="CENP_V_GFA"/>
    <property type="match status" value="1"/>
</dbReference>
<gene>
    <name evidence="6" type="ORF">POL68_03565</name>
</gene>
<dbReference type="PANTHER" id="PTHR33337">
    <property type="entry name" value="GFA DOMAIN-CONTAINING PROTEIN"/>
    <property type="match status" value="1"/>
</dbReference>
<keyword evidence="3" id="KW-0862">Zinc</keyword>
<evidence type="ECO:0000259" key="5">
    <source>
        <dbReference type="PROSITE" id="PS51891"/>
    </source>
</evidence>
<comment type="caution">
    <text evidence="6">The sequence shown here is derived from an EMBL/GenBank/DDBJ whole genome shotgun (WGS) entry which is preliminary data.</text>
</comment>
<feature type="domain" description="CENP-V/GFA" evidence="5">
    <location>
        <begin position="4"/>
        <end position="122"/>
    </location>
</feature>
<dbReference type="PANTHER" id="PTHR33337:SF40">
    <property type="entry name" value="CENP-V_GFA DOMAIN-CONTAINING PROTEIN-RELATED"/>
    <property type="match status" value="1"/>
</dbReference>
<keyword evidence="2" id="KW-0479">Metal-binding</keyword>
<dbReference type="SUPFAM" id="SSF51316">
    <property type="entry name" value="Mss4-like"/>
    <property type="match status" value="1"/>
</dbReference>
<accession>A0ABT5D3W9</accession>
<comment type="similarity">
    <text evidence="1">Belongs to the Gfa family.</text>
</comment>
<sequence>MNAFKGGCQCGAIRFEVNSDPVAAGACYCRDCQYASGGGPAYAISLPRAGVTLTQGTPRVYWSAANSGARVARHFCGDCGTPLFAENAAYPEVFSIKAGSLDDPSRFVLGGSIWVSSAQPWHLIDPHAVRFDKNPWPGG</sequence>
<proteinExistence type="inferred from homology"/>
<organism evidence="6 7">
    <name type="scientific">Stigmatella ashevillensis</name>
    <dbReference type="NCBI Taxonomy" id="2995309"/>
    <lineage>
        <taxon>Bacteria</taxon>
        <taxon>Pseudomonadati</taxon>
        <taxon>Myxococcota</taxon>
        <taxon>Myxococcia</taxon>
        <taxon>Myxococcales</taxon>
        <taxon>Cystobacterineae</taxon>
        <taxon>Archangiaceae</taxon>
        <taxon>Stigmatella</taxon>
    </lineage>
</organism>
<dbReference type="RefSeq" id="WP_272134770.1">
    <property type="nucleotide sequence ID" value="NZ_JAQNDM010000002.1"/>
</dbReference>
<keyword evidence="7" id="KW-1185">Reference proteome</keyword>
<evidence type="ECO:0000313" key="6">
    <source>
        <dbReference type="EMBL" id="MDC0707538.1"/>
    </source>
</evidence>
<dbReference type="Proteomes" id="UP001221838">
    <property type="component" value="Unassembled WGS sequence"/>
</dbReference>
<reference evidence="6 7" key="1">
    <citation type="submission" date="2022-11" db="EMBL/GenBank/DDBJ databases">
        <title>Minimal conservation of predation-associated metabolite biosynthetic gene clusters underscores biosynthetic potential of Myxococcota including descriptions for ten novel species: Archangium lansinium sp. nov., Myxococcus landrumus sp. nov., Nannocystis bai.</title>
        <authorList>
            <person name="Ahearne A."/>
            <person name="Stevens C."/>
            <person name="Dowd S."/>
        </authorList>
    </citation>
    <scope>NUCLEOTIDE SEQUENCE [LARGE SCALE GENOMIC DNA]</scope>
    <source>
        <strain evidence="6 7">NCWAL01</strain>
    </source>
</reference>
<evidence type="ECO:0000256" key="4">
    <source>
        <dbReference type="ARBA" id="ARBA00023239"/>
    </source>
</evidence>
<evidence type="ECO:0000313" key="7">
    <source>
        <dbReference type="Proteomes" id="UP001221838"/>
    </source>
</evidence>
<dbReference type="InterPro" id="IPR006913">
    <property type="entry name" value="CENP-V/GFA"/>
</dbReference>
<keyword evidence="4" id="KW-0456">Lyase</keyword>
<protein>
    <submittedName>
        <fullName evidence="6">GFA family protein</fullName>
    </submittedName>
</protein>
<dbReference type="Pfam" id="PF04828">
    <property type="entry name" value="GFA"/>
    <property type="match status" value="1"/>
</dbReference>
<dbReference type="Gene3D" id="3.90.1590.10">
    <property type="entry name" value="glutathione-dependent formaldehyde- activating enzyme (gfa)"/>
    <property type="match status" value="1"/>
</dbReference>
<dbReference type="InterPro" id="IPR011057">
    <property type="entry name" value="Mss4-like_sf"/>
</dbReference>
<evidence type="ECO:0000256" key="3">
    <source>
        <dbReference type="ARBA" id="ARBA00022833"/>
    </source>
</evidence>
<dbReference type="EMBL" id="JAQNDM010000002">
    <property type="protein sequence ID" value="MDC0707538.1"/>
    <property type="molecule type" value="Genomic_DNA"/>
</dbReference>
<evidence type="ECO:0000256" key="1">
    <source>
        <dbReference type="ARBA" id="ARBA00005495"/>
    </source>
</evidence>
<name>A0ABT5D3W9_9BACT</name>
<evidence type="ECO:0000256" key="2">
    <source>
        <dbReference type="ARBA" id="ARBA00022723"/>
    </source>
</evidence>